<evidence type="ECO:0000313" key="9">
    <source>
        <dbReference type="EMBL" id="RCK62411.1"/>
    </source>
</evidence>
<dbReference type="STRING" id="5486.A0A367YBM0"/>
<dbReference type="InterPro" id="IPR036322">
    <property type="entry name" value="WD40_repeat_dom_sf"/>
</dbReference>
<evidence type="ECO:0000256" key="1">
    <source>
        <dbReference type="ARBA" id="ARBA00004604"/>
    </source>
</evidence>
<keyword evidence="7" id="KW-0539">Nucleus</keyword>
<sequence>MPSAVSDWSLSMATGGKPVYLPYSQASASVYSQDGRYIIIALAHQLRVYFISTRQCIKTIDLELADLADIKLDVTNSNQVLLFKSSGELVTVNWKDKVSQPIISTISIRSNLPILSVISVKHLSCVIVTGRVDKKKNGSAPHTRYISYFDRNLETLTPIIEVSNSINFAVSLDNSKVAFVTSDNEINLFDLAEIYKIDNIEGLKEEDISKEVIPFIYKSCITSIAVSNDSVVALGTSSGPIQIVYGGLITPKPQRVLKWHLDQVKSLCFTEDNTYLLSGGMEKVLVFWQLETEKKQFLPRLNGTIDKISIDAHKNDYISLELKVDSTDNNYEILVISAIDLVSRLSVNTIRPKFAHNIKNTINKTKKKYTKNPSDFDKLKIRYDYSCNFEIHPKTKNLYFPNDSNIQAFDLFKNEQVFIQHAAPVLNVGKVRSETKLLDPLVTLLKFTRDGEWMCTFDEFKNTEVDSLLLKNEKQYALKFWKFIESKDNTASGSTPGNSTKSGHWELTTKILDPHGSNPILAMIPAPTSYFNGLAFLTADNKGGLRIWRPSFPKEAYRTSSQRSQQTAWTLRKARSPGALSSEAVALSWSDDNSLIFLGHECSITTINSRTLEDIPDFAIPSLSGSRVRSLNIVDNNLIVLSKTRISSFDLISGELTGLVAKVSTTYGGKNLIAIDPLKKLICLALNYYDTSSSNDDSTDTEKFTIKSKILVFKPDQLKPVSVQFHDSGVSSIRYFNSSFIFVDLDCRVGTVYNTADEITETVETGLTQEINNMLITAQATADIINDRNVDVRLGKQTNGDDGMDIDDGVQYTQKVVDLHTFQPIFQNIEGVQIESLFDRIVNVLK</sequence>
<dbReference type="Gene3D" id="2.130.10.10">
    <property type="entry name" value="YVTN repeat-like/Quinoprotein amine dehydrogenase"/>
    <property type="match status" value="1"/>
</dbReference>
<reference evidence="9 10" key="1">
    <citation type="submission" date="2018-06" db="EMBL/GenBank/DDBJ databases">
        <title>Whole genome sequencing of Candida tropicalis (genome annotated by CSBL at Korea University).</title>
        <authorList>
            <person name="Ahn J."/>
        </authorList>
    </citation>
    <scope>NUCLEOTIDE SEQUENCE [LARGE SCALE GENOMIC DNA]</scope>
    <source>
        <strain evidence="9 10">ATCC 20962</strain>
    </source>
</reference>
<evidence type="ECO:0000256" key="7">
    <source>
        <dbReference type="ARBA" id="ARBA00023242"/>
    </source>
</evidence>
<keyword evidence="4 8" id="KW-0853">WD repeat</keyword>
<evidence type="ECO:0000256" key="2">
    <source>
        <dbReference type="ARBA" id="ARBA00022517"/>
    </source>
</evidence>
<dbReference type="Proteomes" id="UP000253472">
    <property type="component" value="Unassembled WGS sequence"/>
</dbReference>
<comment type="subcellular location">
    <subcellularLocation>
        <location evidence="1">Nucleus</location>
        <location evidence="1">Nucleolus</location>
    </subcellularLocation>
</comment>
<dbReference type="GO" id="GO:0006364">
    <property type="term" value="P:rRNA processing"/>
    <property type="evidence" value="ECO:0007669"/>
    <property type="project" value="UniProtKB-KW"/>
</dbReference>
<dbReference type="InterPro" id="IPR053826">
    <property type="entry name" value="WDR75"/>
</dbReference>
<proteinExistence type="predicted"/>
<dbReference type="GO" id="GO:0045943">
    <property type="term" value="P:positive regulation of transcription by RNA polymerase I"/>
    <property type="evidence" value="ECO:0007669"/>
    <property type="project" value="InterPro"/>
</dbReference>
<dbReference type="SMART" id="SM00320">
    <property type="entry name" value="WD40"/>
    <property type="match status" value="1"/>
</dbReference>
<dbReference type="AlphaFoldDB" id="A0A367YBM0"/>
<keyword evidence="10" id="KW-1185">Reference proteome</keyword>
<evidence type="ECO:0000313" key="10">
    <source>
        <dbReference type="Proteomes" id="UP000253472"/>
    </source>
</evidence>
<dbReference type="GO" id="GO:2000234">
    <property type="term" value="P:positive regulation of rRNA processing"/>
    <property type="evidence" value="ECO:0007669"/>
    <property type="project" value="TreeGrafter"/>
</dbReference>
<dbReference type="InterPro" id="IPR015943">
    <property type="entry name" value="WD40/YVTN_repeat-like_dom_sf"/>
</dbReference>
<evidence type="ECO:0000256" key="6">
    <source>
        <dbReference type="ARBA" id="ARBA00023163"/>
    </source>
</evidence>
<dbReference type="PANTHER" id="PTHR44215:SF1">
    <property type="entry name" value="WD REPEAT-CONTAINING PROTEIN 75"/>
    <property type="match status" value="1"/>
</dbReference>
<dbReference type="PANTHER" id="PTHR44215">
    <property type="entry name" value="WD REPEAT-CONTAINING PROTEIN 75"/>
    <property type="match status" value="1"/>
</dbReference>
<name>A0A367YBM0_9ASCO</name>
<keyword evidence="6" id="KW-0804">Transcription</keyword>
<evidence type="ECO:0000256" key="5">
    <source>
        <dbReference type="ARBA" id="ARBA00022737"/>
    </source>
</evidence>
<feature type="repeat" description="WD" evidence="8">
    <location>
        <begin position="257"/>
        <end position="298"/>
    </location>
</feature>
<dbReference type="PROSITE" id="PS50294">
    <property type="entry name" value="WD_REPEATS_REGION"/>
    <property type="match status" value="1"/>
</dbReference>
<keyword evidence="3" id="KW-0698">rRNA processing</keyword>
<dbReference type="GO" id="GO:0032040">
    <property type="term" value="C:small-subunit processome"/>
    <property type="evidence" value="ECO:0007669"/>
    <property type="project" value="InterPro"/>
</dbReference>
<accession>A0A367YBM0</accession>
<dbReference type="OrthoDB" id="4096at2759"/>
<comment type="caution">
    <text evidence="9">The sequence shown here is derived from an EMBL/GenBank/DDBJ whole genome shotgun (WGS) entry which is preliminary data.</text>
</comment>
<evidence type="ECO:0000256" key="3">
    <source>
        <dbReference type="ARBA" id="ARBA00022552"/>
    </source>
</evidence>
<dbReference type="GO" id="GO:0003723">
    <property type="term" value="F:RNA binding"/>
    <property type="evidence" value="ECO:0007669"/>
    <property type="project" value="InterPro"/>
</dbReference>
<dbReference type="PROSITE" id="PS50082">
    <property type="entry name" value="WD_REPEATS_2"/>
    <property type="match status" value="1"/>
</dbReference>
<dbReference type="InterPro" id="IPR001680">
    <property type="entry name" value="WD40_rpt"/>
</dbReference>
<keyword evidence="2" id="KW-0690">Ribosome biogenesis</keyword>
<dbReference type="EMBL" id="QLNQ01000025">
    <property type="protein sequence ID" value="RCK62411.1"/>
    <property type="molecule type" value="Genomic_DNA"/>
</dbReference>
<evidence type="ECO:0000256" key="4">
    <source>
        <dbReference type="ARBA" id="ARBA00022574"/>
    </source>
</evidence>
<organism evidence="9 10">
    <name type="scientific">Candida viswanathii</name>
    <dbReference type="NCBI Taxonomy" id="5486"/>
    <lineage>
        <taxon>Eukaryota</taxon>
        <taxon>Fungi</taxon>
        <taxon>Dikarya</taxon>
        <taxon>Ascomycota</taxon>
        <taxon>Saccharomycotina</taxon>
        <taxon>Pichiomycetes</taxon>
        <taxon>Debaryomycetaceae</taxon>
        <taxon>Candida/Lodderomyces clade</taxon>
        <taxon>Candida</taxon>
    </lineage>
</organism>
<keyword evidence="5" id="KW-0677">Repeat</keyword>
<gene>
    <name evidence="9" type="primary">NAN1_1</name>
    <name evidence="9" type="ORF">Cantr_09535</name>
</gene>
<evidence type="ECO:0000256" key="8">
    <source>
        <dbReference type="PROSITE-ProRule" id="PRU00221"/>
    </source>
</evidence>
<dbReference type="SUPFAM" id="SSF50978">
    <property type="entry name" value="WD40 repeat-like"/>
    <property type="match status" value="2"/>
</dbReference>
<protein>
    <submittedName>
        <fullName evidence="9">NET1-associated nuclear protein 1</fullName>
    </submittedName>
</protein>
<dbReference type="Pfam" id="PF23869">
    <property type="entry name" value="Beta-prop_WDR75_1st"/>
    <property type="match status" value="1"/>
</dbReference>